<dbReference type="InterPro" id="IPR031355">
    <property type="entry name" value="YBL010C/LAA2-like"/>
</dbReference>
<dbReference type="Proteomes" id="UP000269276">
    <property type="component" value="Unassembled WGS sequence"/>
</dbReference>
<dbReference type="PANTHER" id="PTHR38698:SF1">
    <property type="entry name" value="FUNGAL PROTEIN"/>
    <property type="match status" value="1"/>
</dbReference>
<evidence type="ECO:0000256" key="1">
    <source>
        <dbReference type="SAM" id="MobiDB-lite"/>
    </source>
</evidence>
<feature type="compositionally biased region" description="Low complexity" evidence="1">
    <location>
        <begin position="344"/>
        <end position="361"/>
    </location>
</feature>
<sequence>MCVGCYSNHPKLSTCPNKVGRGQGLIYHRNGNRWWGRGVRVPSGRPQAAKVYVNPLQLAEPPVQAQTTMPTLSTEVPLHPLSVTMSDALNPPQISTQDPGAHDLSASESDDHFSSASEGTPNPNNDALESAIPVTRVERIDDKASHGEVPGTSAYEQRTQDAVPDEVEVVPEGKRPRSGTAASRARGISNASGSSRPSTPGGTPVPRTVVERVDDKPAYGEVAGTQAHEMRMADAEPDEVVRSPPSQAAVPGSETVDEAPLETQQDEPDGEEQRQEWFRSMWEGKQSENSEEPDQEEAALPDTEQPQEDAGDEGDFGDDFDEFNEGGEDEDFGDFDEADSTPLASDQQPQPSISQSAPPDALAGLPSLNLSGLTKEETQEAIAPYINALFPNSEPVTPIKDLPPIDPSKTSPFLSDRSLSLWQQLVSPPPMQPPNWTRSRIRRLFLVSLGVPVDLDEILPPSKQKRLVLPNINLPSGTPRASTALDRLKDQAGINSSTTSVDSKGAAKPPKPKRTGTGLKAPAPPPDFDTNAAALLCSTTEQALSVYSDAELKDHVFTLEVLNKTATEVLEYWLLRKDEGVKEKEALEGVIENLVGFVKGRREGGSKK</sequence>
<feature type="compositionally biased region" description="Low complexity" evidence="1">
    <location>
        <begin position="192"/>
        <end position="208"/>
    </location>
</feature>
<protein>
    <submittedName>
        <fullName evidence="2">Uncharacterized protein</fullName>
    </submittedName>
</protein>
<accession>A0A3M7CLP0</accession>
<dbReference type="PANTHER" id="PTHR38698">
    <property type="entry name" value="EXPRESSED PROTEIN"/>
    <property type="match status" value="1"/>
</dbReference>
<feature type="region of interest" description="Disordered" evidence="1">
    <location>
        <begin position="84"/>
        <end position="372"/>
    </location>
</feature>
<feature type="compositionally biased region" description="Basic and acidic residues" evidence="1">
    <location>
        <begin position="209"/>
        <end position="218"/>
    </location>
</feature>
<dbReference type="AlphaFoldDB" id="A0A3M7CLP0"/>
<name>A0A3M7CLP0_HORWE</name>
<evidence type="ECO:0000313" key="2">
    <source>
        <dbReference type="EMBL" id="RMY53005.1"/>
    </source>
</evidence>
<organism evidence="2 3">
    <name type="scientific">Hortaea werneckii</name>
    <name type="common">Black yeast</name>
    <name type="synonym">Cladosporium werneckii</name>
    <dbReference type="NCBI Taxonomy" id="91943"/>
    <lineage>
        <taxon>Eukaryota</taxon>
        <taxon>Fungi</taxon>
        <taxon>Dikarya</taxon>
        <taxon>Ascomycota</taxon>
        <taxon>Pezizomycotina</taxon>
        <taxon>Dothideomycetes</taxon>
        <taxon>Dothideomycetidae</taxon>
        <taxon>Mycosphaerellales</taxon>
        <taxon>Teratosphaeriaceae</taxon>
        <taxon>Hortaea</taxon>
    </lineage>
</organism>
<dbReference type="EMBL" id="QWIP01000869">
    <property type="protein sequence ID" value="RMY53005.1"/>
    <property type="molecule type" value="Genomic_DNA"/>
</dbReference>
<dbReference type="OrthoDB" id="5378975at2759"/>
<feature type="compositionally biased region" description="Polar residues" evidence="1">
    <location>
        <begin position="84"/>
        <end position="98"/>
    </location>
</feature>
<evidence type="ECO:0000313" key="3">
    <source>
        <dbReference type="Proteomes" id="UP000269276"/>
    </source>
</evidence>
<feature type="compositionally biased region" description="Basic and acidic residues" evidence="1">
    <location>
        <begin position="136"/>
        <end position="146"/>
    </location>
</feature>
<feature type="compositionally biased region" description="Polar residues" evidence="1">
    <location>
        <begin position="114"/>
        <end position="127"/>
    </location>
</feature>
<feature type="compositionally biased region" description="Acidic residues" evidence="1">
    <location>
        <begin position="289"/>
        <end position="339"/>
    </location>
</feature>
<comment type="caution">
    <text evidence="2">The sequence shown here is derived from an EMBL/GenBank/DDBJ whole genome shotgun (WGS) entry which is preliminary data.</text>
</comment>
<feature type="compositionally biased region" description="Acidic residues" evidence="1">
    <location>
        <begin position="255"/>
        <end position="270"/>
    </location>
</feature>
<feature type="compositionally biased region" description="Polar residues" evidence="1">
    <location>
        <begin position="493"/>
        <end position="502"/>
    </location>
</feature>
<dbReference type="Pfam" id="PF17104">
    <property type="entry name" value="YBL010C_LAA2"/>
    <property type="match status" value="1"/>
</dbReference>
<gene>
    <name evidence="2" type="ORF">D0863_14085</name>
</gene>
<reference evidence="2 3" key="1">
    <citation type="journal article" date="2018" name="BMC Genomics">
        <title>Genomic evidence for intraspecific hybridization in a clonal and extremely halotolerant yeast.</title>
        <authorList>
            <person name="Gostincar C."/>
            <person name="Stajich J.E."/>
            <person name="Zupancic J."/>
            <person name="Zalar P."/>
            <person name="Gunde-Cimerman N."/>
        </authorList>
    </citation>
    <scope>NUCLEOTIDE SEQUENCE [LARGE SCALE GENOMIC DNA]</scope>
    <source>
        <strain evidence="2 3">EXF-2682</strain>
    </source>
</reference>
<feature type="region of interest" description="Disordered" evidence="1">
    <location>
        <begin position="488"/>
        <end position="527"/>
    </location>
</feature>
<proteinExistence type="predicted"/>